<dbReference type="PROSITE" id="PS50949">
    <property type="entry name" value="HTH_GNTR"/>
    <property type="match status" value="1"/>
</dbReference>
<dbReference type="EMBL" id="BMGG01000010">
    <property type="protein sequence ID" value="GGC87676.1"/>
    <property type="molecule type" value="Genomic_DNA"/>
</dbReference>
<dbReference type="GO" id="GO:0003700">
    <property type="term" value="F:DNA-binding transcription factor activity"/>
    <property type="evidence" value="ECO:0007669"/>
    <property type="project" value="InterPro"/>
</dbReference>
<accession>A0A916UVX7</accession>
<evidence type="ECO:0000256" key="3">
    <source>
        <dbReference type="ARBA" id="ARBA00023163"/>
    </source>
</evidence>
<keyword evidence="3" id="KW-0804">Transcription</keyword>
<keyword evidence="2" id="KW-0238">DNA-binding</keyword>
<sequence>MTKGSGRDERLLGVQIAEQLRQGILRGDWKPGSRIQQDRLAEQFGASRIPVREALRLLENEGLVVLVPNSSAWISKLDKAECIEVYMMRERLEPLALAQSVAHLSDGDIGELSALAARARVTPDIEDYIQLDRELHLLSVRRAPMPRLLTTIERFWNITQPYRRNYLATTGAEGRWISDVEHTLMIEAIKRRDAEEAGRMLGAHIRRTRLHLEQAAWVAE</sequence>
<dbReference type="Gene3D" id="1.20.120.530">
    <property type="entry name" value="GntR ligand-binding domain-like"/>
    <property type="match status" value="1"/>
</dbReference>
<dbReference type="PRINTS" id="PR00035">
    <property type="entry name" value="HTHGNTR"/>
</dbReference>
<dbReference type="GO" id="GO:0003677">
    <property type="term" value="F:DNA binding"/>
    <property type="evidence" value="ECO:0007669"/>
    <property type="project" value="UniProtKB-KW"/>
</dbReference>
<dbReference type="Gene3D" id="1.10.10.10">
    <property type="entry name" value="Winged helix-like DNA-binding domain superfamily/Winged helix DNA-binding domain"/>
    <property type="match status" value="1"/>
</dbReference>
<organism evidence="5 6">
    <name type="scientific">Chelatococcus reniformis</name>
    <dbReference type="NCBI Taxonomy" id="1494448"/>
    <lineage>
        <taxon>Bacteria</taxon>
        <taxon>Pseudomonadati</taxon>
        <taxon>Pseudomonadota</taxon>
        <taxon>Alphaproteobacteria</taxon>
        <taxon>Hyphomicrobiales</taxon>
        <taxon>Chelatococcaceae</taxon>
        <taxon>Chelatococcus</taxon>
    </lineage>
</organism>
<dbReference type="AlphaFoldDB" id="A0A916UVX7"/>
<evidence type="ECO:0000259" key="4">
    <source>
        <dbReference type="PROSITE" id="PS50949"/>
    </source>
</evidence>
<feature type="domain" description="HTH gntR-type" evidence="4">
    <location>
        <begin position="10"/>
        <end position="77"/>
    </location>
</feature>
<dbReference type="RefSeq" id="WP_188612093.1">
    <property type="nucleotide sequence ID" value="NZ_BMGG01000010.1"/>
</dbReference>
<reference evidence="5" key="1">
    <citation type="journal article" date="2014" name="Int. J. Syst. Evol. Microbiol.">
        <title>Complete genome sequence of Corynebacterium casei LMG S-19264T (=DSM 44701T), isolated from a smear-ripened cheese.</title>
        <authorList>
            <consortium name="US DOE Joint Genome Institute (JGI-PGF)"/>
            <person name="Walter F."/>
            <person name="Albersmeier A."/>
            <person name="Kalinowski J."/>
            <person name="Ruckert C."/>
        </authorList>
    </citation>
    <scope>NUCLEOTIDE SEQUENCE</scope>
    <source>
        <strain evidence="5">CGMCC 1.12919</strain>
    </source>
</reference>
<dbReference type="InterPro" id="IPR008920">
    <property type="entry name" value="TF_FadR/GntR_C"/>
</dbReference>
<evidence type="ECO:0000256" key="2">
    <source>
        <dbReference type="ARBA" id="ARBA00023125"/>
    </source>
</evidence>
<dbReference type="SUPFAM" id="SSF48008">
    <property type="entry name" value="GntR ligand-binding domain-like"/>
    <property type="match status" value="1"/>
</dbReference>
<dbReference type="PANTHER" id="PTHR43537:SF24">
    <property type="entry name" value="GLUCONATE OPERON TRANSCRIPTIONAL REPRESSOR"/>
    <property type="match status" value="1"/>
</dbReference>
<dbReference type="InterPro" id="IPR036390">
    <property type="entry name" value="WH_DNA-bd_sf"/>
</dbReference>
<dbReference type="PANTHER" id="PTHR43537">
    <property type="entry name" value="TRANSCRIPTIONAL REGULATOR, GNTR FAMILY"/>
    <property type="match status" value="1"/>
</dbReference>
<dbReference type="Proteomes" id="UP000637002">
    <property type="component" value="Unassembled WGS sequence"/>
</dbReference>
<keyword evidence="6" id="KW-1185">Reference proteome</keyword>
<comment type="caution">
    <text evidence="5">The sequence shown here is derived from an EMBL/GenBank/DDBJ whole genome shotgun (WGS) entry which is preliminary data.</text>
</comment>
<dbReference type="Pfam" id="PF07729">
    <property type="entry name" value="FCD"/>
    <property type="match status" value="1"/>
</dbReference>
<dbReference type="InterPro" id="IPR000524">
    <property type="entry name" value="Tscrpt_reg_HTH_GntR"/>
</dbReference>
<dbReference type="InterPro" id="IPR011711">
    <property type="entry name" value="GntR_C"/>
</dbReference>
<proteinExistence type="predicted"/>
<reference evidence="5" key="2">
    <citation type="submission" date="2020-09" db="EMBL/GenBank/DDBJ databases">
        <authorList>
            <person name="Sun Q."/>
            <person name="Zhou Y."/>
        </authorList>
    </citation>
    <scope>NUCLEOTIDE SEQUENCE</scope>
    <source>
        <strain evidence="5">CGMCC 1.12919</strain>
    </source>
</reference>
<name>A0A916UVX7_9HYPH</name>
<evidence type="ECO:0000256" key="1">
    <source>
        <dbReference type="ARBA" id="ARBA00023015"/>
    </source>
</evidence>
<protein>
    <submittedName>
        <fullName evidence="5">GntR family transcriptional regulator</fullName>
    </submittedName>
</protein>
<evidence type="ECO:0000313" key="6">
    <source>
        <dbReference type="Proteomes" id="UP000637002"/>
    </source>
</evidence>
<dbReference type="Pfam" id="PF00392">
    <property type="entry name" value="GntR"/>
    <property type="match status" value="1"/>
</dbReference>
<dbReference type="CDD" id="cd07377">
    <property type="entry name" value="WHTH_GntR"/>
    <property type="match status" value="1"/>
</dbReference>
<evidence type="ECO:0000313" key="5">
    <source>
        <dbReference type="EMBL" id="GGC87676.1"/>
    </source>
</evidence>
<dbReference type="InterPro" id="IPR036388">
    <property type="entry name" value="WH-like_DNA-bd_sf"/>
</dbReference>
<gene>
    <name evidence="5" type="ORF">GCM10010994_52070</name>
</gene>
<dbReference type="SUPFAM" id="SSF46785">
    <property type="entry name" value="Winged helix' DNA-binding domain"/>
    <property type="match status" value="1"/>
</dbReference>
<dbReference type="SMART" id="SM00345">
    <property type="entry name" value="HTH_GNTR"/>
    <property type="match status" value="1"/>
</dbReference>
<dbReference type="SMART" id="SM00895">
    <property type="entry name" value="FCD"/>
    <property type="match status" value="1"/>
</dbReference>
<keyword evidence="1" id="KW-0805">Transcription regulation</keyword>